<gene>
    <name evidence="1" type="ORF">M9H77_02355</name>
</gene>
<keyword evidence="2" id="KW-1185">Reference proteome</keyword>
<organism evidence="1 2">
    <name type="scientific">Catharanthus roseus</name>
    <name type="common">Madagascar periwinkle</name>
    <name type="synonym">Vinca rosea</name>
    <dbReference type="NCBI Taxonomy" id="4058"/>
    <lineage>
        <taxon>Eukaryota</taxon>
        <taxon>Viridiplantae</taxon>
        <taxon>Streptophyta</taxon>
        <taxon>Embryophyta</taxon>
        <taxon>Tracheophyta</taxon>
        <taxon>Spermatophyta</taxon>
        <taxon>Magnoliopsida</taxon>
        <taxon>eudicotyledons</taxon>
        <taxon>Gunneridae</taxon>
        <taxon>Pentapetalae</taxon>
        <taxon>asterids</taxon>
        <taxon>lamiids</taxon>
        <taxon>Gentianales</taxon>
        <taxon>Apocynaceae</taxon>
        <taxon>Rauvolfioideae</taxon>
        <taxon>Vinceae</taxon>
        <taxon>Catharanthinae</taxon>
        <taxon>Catharanthus</taxon>
    </lineage>
</organism>
<sequence>MARDYVETKSSRPRMSAMRKLEDFHTEYAKDKHLVVAIESMLMVETTMVVENSFLEDMIVIKTSLLKDQLELRRREIPICAKIFLLMVTDWWDCNCEYRRGMRLKSIETWSLMKQALRIRYGVENHEGQGQGLAKLKPIESSMVKESLKIHAMKEKRRVEQGSFNVEQSVIKSISTLLEEYEFGTLMINAMTYELTLNFAHIFKCSSSYAYLEKQLLDSVARIELFYHDLELLHDSLFFALIITNVLSSCASMWSKIHIFLGSFVKSGYIERVSWFSCSFCGVFYAKLKGEFVKNCNYVPSFLFASMKNLDGFIPSIQLLHFVSYQFEFPYDKQKVLIVDEFLKALLFENIHGFQFYHFYFKELIWLLIF</sequence>
<name>A0ACC0C839_CATRO</name>
<reference evidence="2" key="1">
    <citation type="journal article" date="2023" name="Nat. Plants">
        <title>Single-cell RNA sequencing provides a high-resolution roadmap for understanding the multicellular compartmentation of specialized metabolism.</title>
        <authorList>
            <person name="Sun S."/>
            <person name="Shen X."/>
            <person name="Li Y."/>
            <person name="Li Y."/>
            <person name="Wang S."/>
            <person name="Li R."/>
            <person name="Zhang H."/>
            <person name="Shen G."/>
            <person name="Guo B."/>
            <person name="Wei J."/>
            <person name="Xu J."/>
            <person name="St-Pierre B."/>
            <person name="Chen S."/>
            <person name="Sun C."/>
        </authorList>
    </citation>
    <scope>NUCLEOTIDE SEQUENCE [LARGE SCALE GENOMIC DNA]</scope>
</reference>
<accession>A0ACC0C839</accession>
<evidence type="ECO:0000313" key="2">
    <source>
        <dbReference type="Proteomes" id="UP001060085"/>
    </source>
</evidence>
<dbReference type="EMBL" id="CM044701">
    <property type="protein sequence ID" value="KAI5681128.1"/>
    <property type="molecule type" value="Genomic_DNA"/>
</dbReference>
<comment type="caution">
    <text evidence="1">The sequence shown here is derived from an EMBL/GenBank/DDBJ whole genome shotgun (WGS) entry which is preliminary data.</text>
</comment>
<proteinExistence type="predicted"/>
<dbReference type="Proteomes" id="UP001060085">
    <property type="component" value="Linkage Group LG01"/>
</dbReference>
<evidence type="ECO:0000313" key="1">
    <source>
        <dbReference type="EMBL" id="KAI5681128.1"/>
    </source>
</evidence>
<protein>
    <submittedName>
        <fullName evidence="1">Uncharacterized protein</fullName>
    </submittedName>
</protein>